<gene>
    <name evidence="1" type="ORF">Q9312_15945</name>
</gene>
<proteinExistence type="predicted"/>
<sequence>MPVNYIIYALGMKGTVIEKVFVPYREKDGTFPIFSEELQKTNGSNKIQKADNKVSGVTEVKEAVALMKKGGFRWRLKEYKSGQVNIYKPEHLIIHEL</sequence>
<dbReference type="RefSeq" id="WP_309201858.1">
    <property type="nucleotide sequence ID" value="NZ_CP133548.1"/>
</dbReference>
<dbReference type="EMBL" id="CP133548">
    <property type="protein sequence ID" value="WMS86713.1"/>
    <property type="molecule type" value="Genomic_DNA"/>
</dbReference>
<accession>A0AA51RSJ0</accession>
<name>A0AA51RSJ0_9GAMM</name>
<evidence type="ECO:0000313" key="1">
    <source>
        <dbReference type="EMBL" id="WMS86713.1"/>
    </source>
</evidence>
<organism evidence="1 2">
    <name type="scientific">Pleionea litopenaei</name>
    <dbReference type="NCBI Taxonomy" id="3070815"/>
    <lineage>
        <taxon>Bacteria</taxon>
        <taxon>Pseudomonadati</taxon>
        <taxon>Pseudomonadota</taxon>
        <taxon>Gammaproteobacteria</taxon>
        <taxon>Oceanospirillales</taxon>
        <taxon>Pleioneaceae</taxon>
        <taxon>Pleionea</taxon>
    </lineage>
</organism>
<dbReference type="AlphaFoldDB" id="A0AA51RSJ0"/>
<protein>
    <submittedName>
        <fullName evidence="1">Uncharacterized protein</fullName>
    </submittedName>
</protein>
<dbReference type="Proteomes" id="UP001239782">
    <property type="component" value="Chromosome"/>
</dbReference>
<keyword evidence="2" id="KW-1185">Reference proteome</keyword>
<evidence type="ECO:0000313" key="2">
    <source>
        <dbReference type="Proteomes" id="UP001239782"/>
    </source>
</evidence>
<dbReference type="KEGG" id="plei:Q9312_15945"/>
<reference evidence="1 2" key="1">
    <citation type="submission" date="2023-08" db="EMBL/GenBank/DDBJ databases">
        <title>Pleionea litopenaei sp. nov., isolated from stomach of juvenile Litopenaeus vannamei.</title>
        <authorList>
            <person name="Rho A.M."/>
            <person name="Hwang C.Y."/>
        </authorList>
    </citation>
    <scope>NUCLEOTIDE SEQUENCE [LARGE SCALE GENOMIC DNA]</scope>
    <source>
        <strain evidence="1 2">HL-JVS1</strain>
    </source>
</reference>